<dbReference type="Proteomes" id="UP000574390">
    <property type="component" value="Unassembled WGS sequence"/>
</dbReference>
<organism evidence="1 2">
    <name type="scientific">Perkinsus olseni</name>
    <name type="common">Perkinsus atlanticus</name>
    <dbReference type="NCBI Taxonomy" id="32597"/>
    <lineage>
        <taxon>Eukaryota</taxon>
        <taxon>Sar</taxon>
        <taxon>Alveolata</taxon>
        <taxon>Perkinsozoa</taxon>
        <taxon>Perkinsea</taxon>
        <taxon>Perkinsida</taxon>
        <taxon>Perkinsidae</taxon>
        <taxon>Perkinsus</taxon>
    </lineage>
</organism>
<dbReference type="AlphaFoldDB" id="A0A7J6PX41"/>
<name>A0A7J6PX41_PEROL</name>
<reference evidence="1 2" key="1">
    <citation type="submission" date="2020-04" db="EMBL/GenBank/DDBJ databases">
        <title>Perkinsus olseni comparative genomics.</title>
        <authorList>
            <person name="Bogema D.R."/>
        </authorList>
    </citation>
    <scope>NUCLEOTIDE SEQUENCE [LARGE SCALE GENOMIC DNA]</scope>
    <source>
        <strain evidence="1">ATCC PRA-205</strain>
    </source>
</reference>
<evidence type="ECO:0000313" key="1">
    <source>
        <dbReference type="EMBL" id="KAF4700675.1"/>
    </source>
</evidence>
<protein>
    <submittedName>
        <fullName evidence="1">Uncharacterized protein</fullName>
    </submittedName>
</protein>
<dbReference type="EMBL" id="JABANM010033799">
    <property type="protein sequence ID" value="KAF4700675.1"/>
    <property type="molecule type" value="Genomic_DNA"/>
</dbReference>
<proteinExistence type="predicted"/>
<accession>A0A7J6PX41</accession>
<evidence type="ECO:0000313" key="2">
    <source>
        <dbReference type="Proteomes" id="UP000574390"/>
    </source>
</evidence>
<comment type="caution">
    <text evidence="1">The sequence shown here is derived from an EMBL/GenBank/DDBJ whole genome shotgun (WGS) entry which is preliminary data.</text>
</comment>
<gene>
    <name evidence="1" type="ORF">FOZ62_028208</name>
</gene>
<sequence>MPKKLSITSIATLIAAGAMTSHVDASLRSRRAFRSTRSRKRNTFMTEEKFDDVGVACIFHHKDEPEVHTLGFRVNEDGIQAEKLECPQILYTGLSNGVVEATHDGSNLNRINFADPLLGESCSVAVLGESPFKDSVLCDTQRTLTNGGFPNPDVGLFFEVTGSVVTTEVLTCGEATYVAEDSHTGNTGMVTIKSHQGEAGLRNDMPDPLKSLSFAIQTTAAPAERCSSVVEQLYRKYSGEQKTSRSAFDVIISGLCTSYNTRAGVRDTS</sequence>